<dbReference type="AlphaFoldDB" id="A0A484IGY5"/>
<keyword evidence="2" id="KW-1185">Reference proteome</keyword>
<gene>
    <name evidence="1" type="ORF">NFRAN_3152</name>
</gene>
<dbReference type="Gene3D" id="6.10.140.1230">
    <property type="match status" value="1"/>
</dbReference>
<reference evidence="1 2" key="1">
    <citation type="submission" date="2019-02" db="EMBL/GenBank/DDBJ databases">
        <authorList>
            <person name="Lehtovirta-Morley E L."/>
        </authorList>
    </citation>
    <scope>NUCLEOTIDE SEQUENCE [LARGE SCALE GENOMIC DNA]</scope>
    <source>
        <strain evidence="1">NFRAN1</strain>
    </source>
</reference>
<dbReference type="KEGG" id="nfn:NFRAN_3152"/>
<organism evidence="1 2">
    <name type="scientific">Candidatus Nitrosocosmicus franklandianus</name>
    <dbReference type="NCBI Taxonomy" id="1798806"/>
    <lineage>
        <taxon>Archaea</taxon>
        <taxon>Nitrososphaerota</taxon>
        <taxon>Nitrososphaeria</taxon>
        <taxon>Nitrososphaerales</taxon>
        <taxon>Nitrososphaeraceae</taxon>
        <taxon>Candidatus Nitrosocosmicus</taxon>
    </lineage>
</organism>
<evidence type="ECO:0000313" key="2">
    <source>
        <dbReference type="Proteomes" id="UP000294299"/>
    </source>
</evidence>
<protein>
    <submittedName>
        <fullName evidence="1">SNF7-domain-containing protein</fullName>
    </submittedName>
</protein>
<dbReference type="Proteomes" id="UP000294299">
    <property type="component" value="Chromosome NFRAN"/>
</dbReference>
<accession>A0A484IGY5</accession>
<dbReference type="OrthoDB" id="2392at2157"/>
<dbReference type="GeneID" id="39422244"/>
<sequence>MSFSNKWIKPQNEIGNVGMKLLENIKPPSPLKPRIEEAQKRLHSQISKLESMSAKMEEKDQIIFKRIISAMQNHDSQYAKILSNELSQIRKMNKMITSAKLALEQIQLRLNTITELGDVVVTLSPAMSVIKNIQGGLNSMIPEAGQSFGKITDILNGIMNDSGQIPTASEISGNTGSVSEDALKIIEEASAIVEQNMKDKFPDLPTSGLDSKISESNSLY</sequence>
<proteinExistence type="predicted"/>
<dbReference type="EMBL" id="LR216287">
    <property type="protein sequence ID" value="VFJ15470.1"/>
    <property type="molecule type" value="Genomic_DNA"/>
</dbReference>
<name>A0A484IGY5_9ARCH</name>
<dbReference type="RefSeq" id="WP_134485442.1">
    <property type="nucleotide sequence ID" value="NZ_LR216287.1"/>
</dbReference>
<evidence type="ECO:0000313" key="1">
    <source>
        <dbReference type="EMBL" id="VFJ15470.1"/>
    </source>
</evidence>